<comment type="caution">
    <text evidence="1">The sequence shown here is derived from an EMBL/GenBank/DDBJ whole genome shotgun (WGS) entry which is preliminary data.</text>
</comment>
<dbReference type="EMBL" id="JADINB010000122">
    <property type="protein sequence ID" value="MBO8429338.1"/>
    <property type="molecule type" value="Genomic_DNA"/>
</dbReference>
<protein>
    <submittedName>
        <fullName evidence="1">Uncharacterized protein</fullName>
    </submittedName>
</protein>
<name>A0A9D9GZ63_9BACT</name>
<reference evidence="1" key="1">
    <citation type="submission" date="2020-10" db="EMBL/GenBank/DDBJ databases">
        <authorList>
            <person name="Gilroy R."/>
        </authorList>
    </citation>
    <scope>NUCLEOTIDE SEQUENCE</scope>
    <source>
        <strain evidence="1">15467</strain>
    </source>
</reference>
<reference evidence="1" key="2">
    <citation type="journal article" date="2021" name="PeerJ">
        <title>Extensive microbial diversity within the chicken gut microbiome revealed by metagenomics and culture.</title>
        <authorList>
            <person name="Gilroy R."/>
            <person name="Ravi A."/>
            <person name="Getino M."/>
            <person name="Pursley I."/>
            <person name="Horton D.L."/>
            <person name="Alikhan N.F."/>
            <person name="Baker D."/>
            <person name="Gharbi K."/>
            <person name="Hall N."/>
            <person name="Watson M."/>
            <person name="Adriaenssens E.M."/>
            <person name="Foster-Nyarko E."/>
            <person name="Jarju S."/>
            <person name="Secka A."/>
            <person name="Antonio M."/>
            <person name="Oren A."/>
            <person name="Chaudhuri R.R."/>
            <person name="La Ragione R."/>
            <person name="Hildebrand F."/>
            <person name="Pallen M.J."/>
        </authorList>
    </citation>
    <scope>NUCLEOTIDE SEQUENCE</scope>
    <source>
        <strain evidence="1">15467</strain>
    </source>
</reference>
<dbReference type="Proteomes" id="UP000823635">
    <property type="component" value="Unassembled WGS sequence"/>
</dbReference>
<organism evidence="1 2">
    <name type="scientific">Candidatus Egerieousia excrementavium</name>
    <dbReference type="NCBI Taxonomy" id="2840778"/>
    <lineage>
        <taxon>Bacteria</taxon>
        <taxon>Pseudomonadati</taxon>
        <taxon>Bacteroidota</taxon>
        <taxon>Bacteroidia</taxon>
        <taxon>Bacteroidales</taxon>
        <taxon>Candidatus Egerieousia</taxon>
    </lineage>
</organism>
<sequence>METQLSKIEKFLQSIEQKELDQEQQSFILTSCGTVFGGNNGRSNCQNYDATACGGVNKRCTNHGVCGTSDNSKSCENKRE</sequence>
<dbReference type="AlphaFoldDB" id="A0A9D9GZ63"/>
<proteinExistence type="predicted"/>
<evidence type="ECO:0000313" key="1">
    <source>
        <dbReference type="EMBL" id="MBO8429338.1"/>
    </source>
</evidence>
<evidence type="ECO:0000313" key="2">
    <source>
        <dbReference type="Proteomes" id="UP000823635"/>
    </source>
</evidence>
<accession>A0A9D9GZ63</accession>
<gene>
    <name evidence="1" type="ORF">IAC68_05355</name>
</gene>